<protein>
    <recommendedName>
        <fullName evidence="2">BZIP domain-containing protein</fullName>
    </recommendedName>
</protein>
<gene>
    <name evidence="3" type="ORF">PPROV_000007800</name>
</gene>
<dbReference type="EMBL" id="BNJQ01000001">
    <property type="protein sequence ID" value="GHP01322.1"/>
    <property type="molecule type" value="Genomic_DNA"/>
</dbReference>
<dbReference type="CDD" id="cd14686">
    <property type="entry name" value="bZIP"/>
    <property type="match status" value="1"/>
</dbReference>
<evidence type="ECO:0000256" key="1">
    <source>
        <dbReference type="SAM" id="MobiDB-lite"/>
    </source>
</evidence>
<sequence>MEVPDFDDLPTVPLPPPEVAAVRRYSARELLEVGAGLDDAVEVEAATAKGPAPWVMHSEEDVDIIPPELAHLGPFDQTFFEEVEHMVTEEQRAEPQVNTPAGVTEVRLPQNIETAELGYAHDVGDFSPRHAGQYSPYFTDMEHASISDNSNSDPRIDSRNNAGLERRDEATLKRRTQNREASARFRARAKQRDAELNNLKSENTGLRFQRSRLQDRVKHLESMNDTIAHAAAEEALTWVRSKFWLRLKISLHTVATCVLGWVRMSRRVASGVSLRPALMKTFSWWFRRCAVYEANAGISSLVDRMDLEVALPSATEGAAKAVKHITGASTLAAPAPINTHSVVPGIPTPP</sequence>
<comment type="caution">
    <text evidence="3">The sequence shown here is derived from an EMBL/GenBank/DDBJ whole genome shotgun (WGS) entry which is preliminary data.</text>
</comment>
<organism evidence="3 4">
    <name type="scientific">Pycnococcus provasolii</name>
    <dbReference type="NCBI Taxonomy" id="41880"/>
    <lineage>
        <taxon>Eukaryota</taxon>
        <taxon>Viridiplantae</taxon>
        <taxon>Chlorophyta</taxon>
        <taxon>Pseudoscourfieldiophyceae</taxon>
        <taxon>Pseudoscourfieldiales</taxon>
        <taxon>Pycnococcaceae</taxon>
        <taxon>Pycnococcus</taxon>
    </lineage>
</organism>
<keyword evidence="4" id="KW-1185">Reference proteome</keyword>
<evidence type="ECO:0000313" key="3">
    <source>
        <dbReference type="EMBL" id="GHP01322.1"/>
    </source>
</evidence>
<accession>A0A830H481</accession>
<reference evidence="3" key="1">
    <citation type="submission" date="2020-10" db="EMBL/GenBank/DDBJ databases">
        <title>Unveiling of a novel bifunctional photoreceptor, Dualchrome1, isolated from a cosmopolitan green alga.</title>
        <authorList>
            <person name="Suzuki S."/>
            <person name="Kawachi M."/>
        </authorList>
    </citation>
    <scope>NUCLEOTIDE SEQUENCE</scope>
    <source>
        <strain evidence="3">NIES 2893</strain>
    </source>
</reference>
<evidence type="ECO:0000313" key="4">
    <source>
        <dbReference type="Proteomes" id="UP000660262"/>
    </source>
</evidence>
<dbReference type="GO" id="GO:0003700">
    <property type="term" value="F:DNA-binding transcription factor activity"/>
    <property type="evidence" value="ECO:0007669"/>
    <property type="project" value="InterPro"/>
</dbReference>
<evidence type="ECO:0000259" key="2">
    <source>
        <dbReference type="PROSITE" id="PS00036"/>
    </source>
</evidence>
<feature type="compositionally biased region" description="Basic and acidic residues" evidence="1">
    <location>
        <begin position="154"/>
        <end position="183"/>
    </location>
</feature>
<feature type="region of interest" description="Disordered" evidence="1">
    <location>
        <begin position="143"/>
        <end position="189"/>
    </location>
</feature>
<dbReference type="OrthoDB" id="10661996at2759"/>
<dbReference type="Proteomes" id="UP000660262">
    <property type="component" value="Unassembled WGS sequence"/>
</dbReference>
<dbReference type="Pfam" id="PF07716">
    <property type="entry name" value="bZIP_2"/>
    <property type="match status" value="1"/>
</dbReference>
<proteinExistence type="predicted"/>
<dbReference type="InterPro" id="IPR004827">
    <property type="entry name" value="bZIP"/>
</dbReference>
<dbReference type="PROSITE" id="PS00036">
    <property type="entry name" value="BZIP_BASIC"/>
    <property type="match status" value="1"/>
</dbReference>
<dbReference type="SMART" id="SM00338">
    <property type="entry name" value="BRLZ"/>
    <property type="match status" value="1"/>
</dbReference>
<name>A0A830H481_9CHLO</name>
<dbReference type="AlphaFoldDB" id="A0A830H481"/>
<feature type="domain" description="BZIP" evidence="2">
    <location>
        <begin position="173"/>
        <end position="188"/>
    </location>
</feature>